<evidence type="ECO:0000256" key="3">
    <source>
        <dbReference type="ARBA" id="ARBA00022884"/>
    </source>
</evidence>
<evidence type="ECO:0000256" key="6">
    <source>
        <dbReference type="HAMAP-Rule" id="MF_01325"/>
    </source>
</evidence>
<dbReference type="GO" id="GO:0019843">
    <property type="term" value="F:rRNA binding"/>
    <property type="evidence" value="ECO:0007669"/>
    <property type="project" value="UniProtKB-UniRule"/>
</dbReference>
<comment type="similarity">
    <text evidence="1 6">Belongs to the universal ribosomal protein uL3 family.</text>
</comment>
<dbReference type="GO" id="GO:0003735">
    <property type="term" value="F:structural constituent of ribosome"/>
    <property type="evidence" value="ECO:0007669"/>
    <property type="project" value="UniProtKB-UniRule"/>
</dbReference>
<dbReference type="EMBL" id="KF900759">
    <property type="protein sequence ID" value="AIF06083.1"/>
    <property type="molecule type" value="Genomic_DNA"/>
</dbReference>
<sequence length="336" mass="37382">MSKNHKPRRGSRAYSPRKRARSETPHVSSWPAGGNGEPQLQGFAGYKVGMTHIMAVDYRRTSTTAGQEVRMPVTVVEVPPMFAVGVRGYIQDTYGLRTFSEVWAEELDEMLARRLPLPAGQDRKARWKQLEEADLDEVRLLVQTQPKLITGVPKKKPEVMEVAVRGGDLPAQLAFAKEKLGKEVIMTDFAEDGEMLDAIAVTIGKGFQGHIKRWGVKLLTHKNSKHRRMIGNLGPFNPGYVKPTVPQAGQTGYHQRTEFNKRLLRVGDNPDDINPKGGFLHYGLVRGPYALFHGSLPGPSKRLIRFRKAIRFHGTAADSKVVPEITMLSQESAQGA</sequence>
<dbReference type="InterPro" id="IPR045077">
    <property type="entry name" value="L3_arc_euk"/>
</dbReference>
<dbReference type="InterPro" id="IPR019928">
    <property type="entry name" value="Ribosomal_uL3_arc"/>
</dbReference>
<dbReference type="InterPro" id="IPR000597">
    <property type="entry name" value="Ribosomal_uL3"/>
</dbReference>
<dbReference type="AlphaFoldDB" id="A0A075GW90"/>
<dbReference type="GO" id="GO:0022625">
    <property type="term" value="C:cytosolic large ribosomal subunit"/>
    <property type="evidence" value="ECO:0007669"/>
    <property type="project" value="UniProtKB-UniRule"/>
</dbReference>
<protein>
    <recommendedName>
        <fullName evidence="6">Large ribosomal subunit protein uL3</fullName>
    </recommendedName>
</protein>
<reference evidence="8" key="1">
    <citation type="journal article" date="2014" name="Genome Biol. Evol.">
        <title>Pangenome evidence for extensive interdomain horizontal transfer affecting lineage core and shell genes in uncultured planktonic thaumarchaeota and euryarchaeota.</title>
        <authorList>
            <person name="Deschamps P."/>
            <person name="Zivanovic Y."/>
            <person name="Moreira D."/>
            <person name="Rodriguez-Valera F."/>
            <person name="Lopez-Garcia P."/>
        </authorList>
    </citation>
    <scope>NUCLEOTIDE SEQUENCE</scope>
</reference>
<name>A0A075GW90_9EURY</name>
<comment type="subunit">
    <text evidence="6">Part of the 50S ribosomal subunit. Forms a cluster with proteins L14 and L24e.</text>
</comment>
<feature type="region of interest" description="Disordered" evidence="7">
    <location>
        <begin position="1"/>
        <end position="36"/>
    </location>
</feature>
<proteinExistence type="inferred from homology"/>
<keyword evidence="4 6" id="KW-0689">Ribosomal protein</keyword>
<evidence type="ECO:0000313" key="8">
    <source>
        <dbReference type="EMBL" id="AIF06083.1"/>
    </source>
</evidence>
<dbReference type="PANTHER" id="PTHR11363:SF5">
    <property type="entry name" value="LARGE RIBOSOMAL SUBUNIT PROTEIN UL3"/>
    <property type="match status" value="1"/>
</dbReference>
<dbReference type="Gene3D" id="2.40.30.10">
    <property type="entry name" value="Translation factors"/>
    <property type="match status" value="1"/>
</dbReference>
<dbReference type="SUPFAM" id="SSF50447">
    <property type="entry name" value="Translation proteins"/>
    <property type="match status" value="1"/>
</dbReference>
<dbReference type="Pfam" id="PF00297">
    <property type="entry name" value="Ribosomal_L3"/>
    <property type="match status" value="1"/>
</dbReference>
<dbReference type="GO" id="GO:0006412">
    <property type="term" value="P:translation"/>
    <property type="evidence" value="ECO:0007669"/>
    <property type="project" value="UniProtKB-UniRule"/>
</dbReference>
<evidence type="ECO:0000256" key="2">
    <source>
        <dbReference type="ARBA" id="ARBA00022730"/>
    </source>
</evidence>
<dbReference type="InterPro" id="IPR044892">
    <property type="entry name" value="Ribosomal_L3_dom_3_arc_sf"/>
</dbReference>
<dbReference type="PANTHER" id="PTHR11363">
    <property type="entry name" value="60S RIBOSOMAL PROTEIN L3-RELATED"/>
    <property type="match status" value="1"/>
</dbReference>
<dbReference type="InterPro" id="IPR009000">
    <property type="entry name" value="Transl_B-barrel_sf"/>
</dbReference>
<comment type="function">
    <text evidence="6">One of the primary rRNA binding proteins, it binds directly near the 3'-end of the 23S rRNA, where it nucleates assembly of the 50S subunit.</text>
</comment>
<gene>
    <name evidence="8" type="primary">RP-L3</name>
    <name evidence="6" type="synonym">rpl3</name>
    <name evidence="8" type="synonym">rplC</name>
</gene>
<keyword evidence="5 6" id="KW-0687">Ribonucleoprotein</keyword>
<evidence type="ECO:0000256" key="7">
    <source>
        <dbReference type="SAM" id="MobiDB-lite"/>
    </source>
</evidence>
<evidence type="ECO:0000256" key="1">
    <source>
        <dbReference type="ARBA" id="ARBA00006540"/>
    </source>
</evidence>
<dbReference type="Gene3D" id="3.30.1430.10">
    <property type="match status" value="1"/>
</dbReference>
<dbReference type="NCBIfam" id="NF003261">
    <property type="entry name" value="PRK04231.1"/>
    <property type="match status" value="1"/>
</dbReference>
<dbReference type="HAMAP" id="MF_01325_A">
    <property type="entry name" value="Ribosomal_uL3_A"/>
    <property type="match status" value="1"/>
</dbReference>
<accession>A0A075GW90</accession>
<keyword evidence="2 6" id="KW-0699">rRNA-binding</keyword>
<evidence type="ECO:0000256" key="4">
    <source>
        <dbReference type="ARBA" id="ARBA00022980"/>
    </source>
</evidence>
<keyword evidence="3 6" id="KW-0694">RNA-binding</keyword>
<organism evidence="8">
    <name type="scientific">uncultured marine group II/III euryarchaeote KM3_18_H05</name>
    <dbReference type="NCBI Taxonomy" id="1457957"/>
    <lineage>
        <taxon>Archaea</taxon>
        <taxon>Methanobacteriati</taxon>
        <taxon>Methanobacteriota</taxon>
        <taxon>environmental samples</taxon>
    </lineage>
</organism>
<dbReference type="Gene3D" id="4.10.960.10">
    <property type="entry name" value="Ribosomal protein L3, domain 3"/>
    <property type="match status" value="1"/>
</dbReference>
<dbReference type="NCBIfam" id="TIGR03626">
    <property type="entry name" value="L3_arch"/>
    <property type="match status" value="1"/>
</dbReference>
<evidence type="ECO:0000256" key="5">
    <source>
        <dbReference type="ARBA" id="ARBA00023274"/>
    </source>
</evidence>
<feature type="compositionally biased region" description="Basic residues" evidence="7">
    <location>
        <begin position="1"/>
        <end position="20"/>
    </location>
</feature>